<reference evidence="2" key="2">
    <citation type="submission" date="2015-01" db="EMBL/GenBank/DDBJ databases">
        <title>Evolutionary Origins and Diversification of the Mycorrhizal Mutualists.</title>
        <authorList>
            <consortium name="DOE Joint Genome Institute"/>
            <consortium name="Mycorrhizal Genomics Consortium"/>
            <person name="Kohler A."/>
            <person name="Kuo A."/>
            <person name="Nagy L.G."/>
            <person name="Floudas D."/>
            <person name="Copeland A."/>
            <person name="Barry K.W."/>
            <person name="Cichocki N."/>
            <person name="Veneault-Fourrey C."/>
            <person name="LaButti K."/>
            <person name="Lindquist E.A."/>
            <person name="Lipzen A."/>
            <person name="Lundell T."/>
            <person name="Morin E."/>
            <person name="Murat C."/>
            <person name="Riley R."/>
            <person name="Ohm R."/>
            <person name="Sun H."/>
            <person name="Tunlid A."/>
            <person name="Henrissat B."/>
            <person name="Grigoriev I.V."/>
            <person name="Hibbett D.S."/>
            <person name="Martin F."/>
        </authorList>
    </citation>
    <scope>NUCLEOTIDE SEQUENCE [LARGE SCALE GENOMIC DNA]</scope>
    <source>
        <strain evidence="2">Foug A</strain>
    </source>
</reference>
<proteinExistence type="predicted"/>
<sequence length="63" mass="7152">MSMTVVRARRLPCSTNPRLMVMINEVHGGRAGEYNCDREKQQALISIPKLAFPFLLAYILLCN</sequence>
<dbReference type="AlphaFoldDB" id="A0A0C3DB70"/>
<dbReference type="InParanoid" id="A0A0C3DB70"/>
<evidence type="ECO:0000313" key="2">
    <source>
        <dbReference type="Proteomes" id="UP000053989"/>
    </source>
</evidence>
<dbReference type="Proteomes" id="UP000053989">
    <property type="component" value="Unassembled WGS sequence"/>
</dbReference>
<dbReference type="EMBL" id="KN822183">
    <property type="protein sequence ID" value="KIM53356.1"/>
    <property type="molecule type" value="Genomic_DNA"/>
</dbReference>
<evidence type="ECO:0000313" key="1">
    <source>
        <dbReference type="EMBL" id="KIM53356.1"/>
    </source>
</evidence>
<organism evidence="1 2">
    <name type="scientific">Scleroderma citrinum Foug A</name>
    <dbReference type="NCBI Taxonomy" id="1036808"/>
    <lineage>
        <taxon>Eukaryota</taxon>
        <taxon>Fungi</taxon>
        <taxon>Dikarya</taxon>
        <taxon>Basidiomycota</taxon>
        <taxon>Agaricomycotina</taxon>
        <taxon>Agaricomycetes</taxon>
        <taxon>Agaricomycetidae</taxon>
        <taxon>Boletales</taxon>
        <taxon>Sclerodermatineae</taxon>
        <taxon>Sclerodermataceae</taxon>
        <taxon>Scleroderma</taxon>
    </lineage>
</organism>
<reference evidence="1 2" key="1">
    <citation type="submission" date="2014-04" db="EMBL/GenBank/DDBJ databases">
        <authorList>
            <consortium name="DOE Joint Genome Institute"/>
            <person name="Kuo A."/>
            <person name="Kohler A."/>
            <person name="Nagy L.G."/>
            <person name="Floudas D."/>
            <person name="Copeland A."/>
            <person name="Barry K.W."/>
            <person name="Cichocki N."/>
            <person name="Veneault-Fourrey C."/>
            <person name="LaButti K."/>
            <person name="Lindquist E.A."/>
            <person name="Lipzen A."/>
            <person name="Lundell T."/>
            <person name="Morin E."/>
            <person name="Murat C."/>
            <person name="Sun H."/>
            <person name="Tunlid A."/>
            <person name="Henrissat B."/>
            <person name="Grigoriev I.V."/>
            <person name="Hibbett D.S."/>
            <person name="Martin F."/>
            <person name="Nordberg H.P."/>
            <person name="Cantor M.N."/>
            <person name="Hua S.X."/>
        </authorList>
    </citation>
    <scope>NUCLEOTIDE SEQUENCE [LARGE SCALE GENOMIC DNA]</scope>
    <source>
        <strain evidence="1 2">Foug A</strain>
    </source>
</reference>
<name>A0A0C3DB70_9AGAM</name>
<keyword evidence="2" id="KW-1185">Reference proteome</keyword>
<protein>
    <submittedName>
        <fullName evidence="1">Uncharacterized protein</fullName>
    </submittedName>
</protein>
<accession>A0A0C3DB70</accession>
<gene>
    <name evidence="1" type="ORF">SCLCIDRAFT_1222908</name>
</gene>
<dbReference type="HOGENOM" id="CLU_2887102_0_0_1"/>